<dbReference type="Proteomes" id="UP000828390">
    <property type="component" value="Unassembled WGS sequence"/>
</dbReference>
<name>A0A9D4GW47_DREPO</name>
<reference evidence="1" key="2">
    <citation type="submission" date="2020-11" db="EMBL/GenBank/DDBJ databases">
        <authorList>
            <person name="McCartney M.A."/>
            <person name="Auch B."/>
            <person name="Kono T."/>
            <person name="Mallez S."/>
            <person name="Becker A."/>
            <person name="Gohl D.M."/>
            <person name="Silverstein K.A.T."/>
            <person name="Koren S."/>
            <person name="Bechman K.B."/>
            <person name="Herman A."/>
            <person name="Abrahante J.E."/>
            <person name="Garbe J."/>
        </authorList>
    </citation>
    <scope>NUCLEOTIDE SEQUENCE</scope>
    <source>
        <strain evidence="1">Duluth1</strain>
        <tissue evidence="1">Whole animal</tissue>
    </source>
</reference>
<dbReference type="EMBL" id="JAIWYP010000005">
    <property type="protein sequence ID" value="KAH3822509.1"/>
    <property type="molecule type" value="Genomic_DNA"/>
</dbReference>
<dbReference type="AlphaFoldDB" id="A0A9D4GW47"/>
<accession>A0A9D4GW47</accession>
<proteinExistence type="predicted"/>
<evidence type="ECO:0000313" key="2">
    <source>
        <dbReference type="Proteomes" id="UP000828390"/>
    </source>
</evidence>
<evidence type="ECO:0000313" key="1">
    <source>
        <dbReference type="EMBL" id="KAH3822509.1"/>
    </source>
</evidence>
<reference evidence="1" key="1">
    <citation type="journal article" date="2019" name="bioRxiv">
        <title>The Genome of the Zebra Mussel, Dreissena polymorpha: A Resource for Invasive Species Research.</title>
        <authorList>
            <person name="McCartney M.A."/>
            <person name="Auch B."/>
            <person name="Kono T."/>
            <person name="Mallez S."/>
            <person name="Zhang Y."/>
            <person name="Obille A."/>
            <person name="Becker A."/>
            <person name="Abrahante J.E."/>
            <person name="Garbe J."/>
            <person name="Badalamenti J.P."/>
            <person name="Herman A."/>
            <person name="Mangelson H."/>
            <person name="Liachko I."/>
            <person name="Sullivan S."/>
            <person name="Sone E.D."/>
            <person name="Koren S."/>
            <person name="Silverstein K.A.T."/>
            <person name="Beckman K.B."/>
            <person name="Gohl D.M."/>
        </authorList>
    </citation>
    <scope>NUCLEOTIDE SEQUENCE</scope>
    <source>
        <strain evidence="1">Duluth1</strain>
        <tissue evidence="1">Whole animal</tissue>
    </source>
</reference>
<sequence>MNLITVCIVHDFSLAYNSESQRVPSCYTFLLLAPMSREVNEMFRYCNCSTLNQITQFRDRHVVNPWLQSDVTL</sequence>
<keyword evidence="2" id="KW-1185">Reference proteome</keyword>
<protein>
    <submittedName>
        <fullName evidence="1">Uncharacterized protein</fullName>
    </submittedName>
</protein>
<organism evidence="1 2">
    <name type="scientific">Dreissena polymorpha</name>
    <name type="common">Zebra mussel</name>
    <name type="synonym">Mytilus polymorpha</name>
    <dbReference type="NCBI Taxonomy" id="45954"/>
    <lineage>
        <taxon>Eukaryota</taxon>
        <taxon>Metazoa</taxon>
        <taxon>Spiralia</taxon>
        <taxon>Lophotrochozoa</taxon>
        <taxon>Mollusca</taxon>
        <taxon>Bivalvia</taxon>
        <taxon>Autobranchia</taxon>
        <taxon>Heteroconchia</taxon>
        <taxon>Euheterodonta</taxon>
        <taxon>Imparidentia</taxon>
        <taxon>Neoheterodontei</taxon>
        <taxon>Myida</taxon>
        <taxon>Dreissenoidea</taxon>
        <taxon>Dreissenidae</taxon>
        <taxon>Dreissena</taxon>
    </lineage>
</organism>
<comment type="caution">
    <text evidence="1">The sequence shown here is derived from an EMBL/GenBank/DDBJ whole genome shotgun (WGS) entry which is preliminary data.</text>
</comment>
<gene>
    <name evidence="1" type="ORF">DPMN_124290</name>
</gene>